<evidence type="ECO:0000313" key="2">
    <source>
        <dbReference type="EMBL" id="PRD44845.1"/>
    </source>
</evidence>
<accession>A0A2S9IWE2</accession>
<dbReference type="EMBL" id="PVBR01000003">
    <property type="protein sequence ID" value="PRD44845.1"/>
    <property type="molecule type" value="Genomic_DNA"/>
</dbReference>
<dbReference type="Gene3D" id="3.40.190.150">
    <property type="entry name" value="Bordetella uptake gene, domain 1"/>
    <property type="match status" value="1"/>
</dbReference>
<dbReference type="PANTHER" id="PTHR42928:SF5">
    <property type="entry name" value="BLR1237 PROTEIN"/>
    <property type="match status" value="1"/>
</dbReference>
<name>A0A2S9IWE2_9HYPH</name>
<dbReference type="InterPro" id="IPR005064">
    <property type="entry name" value="BUG"/>
</dbReference>
<evidence type="ECO:0000313" key="3">
    <source>
        <dbReference type="Proteomes" id="UP000239434"/>
    </source>
</evidence>
<dbReference type="SUPFAM" id="SSF53850">
    <property type="entry name" value="Periplasmic binding protein-like II"/>
    <property type="match status" value="1"/>
</dbReference>
<evidence type="ECO:0000256" key="1">
    <source>
        <dbReference type="ARBA" id="ARBA00006987"/>
    </source>
</evidence>
<dbReference type="AlphaFoldDB" id="A0A2S9IWE2"/>
<comment type="similarity">
    <text evidence="1">Belongs to the UPF0065 (bug) family.</text>
</comment>
<protein>
    <recommendedName>
        <fullName evidence="4">Tripartite tricarboxylate transporter substrate binding protein</fullName>
    </recommendedName>
</protein>
<dbReference type="Proteomes" id="UP000239434">
    <property type="component" value="Unassembled WGS sequence"/>
</dbReference>
<keyword evidence="3" id="KW-1185">Reference proteome</keyword>
<evidence type="ECO:0008006" key="4">
    <source>
        <dbReference type="Google" id="ProtNLM"/>
    </source>
</evidence>
<dbReference type="Pfam" id="PF03401">
    <property type="entry name" value="TctC"/>
    <property type="match status" value="1"/>
</dbReference>
<organism evidence="2 3">
    <name type="scientific">Phyllobacterium phragmitis</name>
    <dbReference type="NCBI Taxonomy" id="2670329"/>
    <lineage>
        <taxon>Bacteria</taxon>
        <taxon>Pseudomonadati</taxon>
        <taxon>Pseudomonadota</taxon>
        <taxon>Alphaproteobacteria</taxon>
        <taxon>Hyphomicrobiales</taxon>
        <taxon>Phyllobacteriaceae</taxon>
        <taxon>Phyllobacterium</taxon>
    </lineage>
</organism>
<sequence length="381" mass="40628">MKMLGKRDDDPNLLNVHDTPLLISISYWNIASSFQYLFQDDLCWRKRRGKSCREECMTMSIKHLLIGCVAAVQILGITETTLAQDSWPSQPVHLVVPYPPGGNTDLIARTVSASLSEILGQPVVVENKAGAGGTVGMGAVAGAAPDGYMLVVGDIATMGINPHVYKNLKYDPATDFDPIIQITSVPLVLGVGPKLGFDDLDSFLKAAKADPELVDYASAGVGTAQHLAFEYFKSLTGIDAVHIPYKGSGPARTALIAGEVGAMIDGTLIPSVLDKSITALAVTSEDRVSVLPDVPTLKEKGVDMVYTSWHGIFAPKGTDPAVIEKLNVAINKILQQPDVIKRFSALNINLVGGSPKDFNDFVAGQSERLGELVKLSDATGQ</sequence>
<comment type="caution">
    <text evidence="2">The sequence shown here is derived from an EMBL/GenBank/DDBJ whole genome shotgun (WGS) entry which is preliminary data.</text>
</comment>
<gene>
    <name evidence="2" type="ORF">C5748_05570</name>
</gene>
<dbReference type="CDD" id="cd07012">
    <property type="entry name" value="PBP2_Bug_TTT"/>
    <property type="match status" value="1"/>
</dbReference>
<reference evidence="2 3" key="1">
    <citation type="submission" date="2018-02" db="EMBL/GenBank/DDBJ databases">
        <title>The draft genome of Phyllobacterium sp. 1N-3.</title>
        <authorList>
            <person name="Liu L."/>
            <person name="Li L."/>
            <person name="Zhang X."/>
            <person name="Wang T."/>
            <person name="Liang L."/>
        </authorList>
    </citation>
    <scope>NUCLEOTIDE SEQUENCE [LARGE SCALE GENOMIC DNA]</scope>
    <source>
        <strain evidence="2 3">1N-3</strain>
    </source>
</reference>
<dbReference type="InterPro" id="IPR042100">
    <property type="entry name" value="Bug_dom1"/>
</dbReference>
<proteinExistence type="inferred from homology"/>
<dbReference type="Gene3D" id="3.40.190.10">
    <property type="entry name" value="Periplasmic binding protein-like II"/>
    <property type="match status" value="1"/>
</dbReference>
<dbReference type="PANTHER" id="PTHR42928">
    <property type="entry name" value="TRICARBOXYLATE-BINDING PROTEIN"/>
    <property type="match status" value="1"/>
</dbReference>